<dbReference type="InterPro" id="IPR025948">
    <property type="entry name" value="HTH-like_dom"/>
</dbReference>
<dbReference type="PANTHER" id="PTHR10948:SF23">
    <property type="entry name" value="TRANSPOSASE INSI FOR INSERTION SEQUENCE ELEMENT IS30A-RELATED"/>
    <property type="match status" value="1"/>
</dbReference>
<dbReference type="InterPro" id="IPR036397">
    <property type="entry name" value="RNaseH_sf"/>
</dbReference>
<evidence type="ECO:0000313" key="5">
    <source>
        <dbReference type="EMBL" id="GGC84774.1"/>
    </source>
</evidence>
<feature type="compositionally biased region" description="Basic and acidic residues" evidence="3">
    <location>
        <begin position="112"/>
        <end position="133"/>
    </location>
</feature>
<dbReference type="InterPro" id="IPR051917">
    <property type="entry name" value="Transposase-Integrase"/>
</dbReference>
<comment type="function">
    <text evidence="1">Involved in the transposition of the insertion sequence.</text>
</comment>
<dbReference type="EMBL" id="BMJI01000003">
    <property type="protein sequence ID" value="GGC84774.1"/>
    <property type="molecule type" value="Genomic_DNA"/>
</dbReference>
<evidence type="ECO:0000256" key="3">
    <source>
        <dbReference type="SAM" id="MobiDB-lite"/>
    </source>
</evidence>
<dbReference type="Pfam" id="PF13276">
    <property type="entry name" value="HTH_21"/>
    <property type="match status" value="1"/>
</dbReference>
<evidence type="ECO:0000256" key="1">
    <source>
        <dbReference type="ARBA" id="ARBA00002286"/>
    </source>
</evidence>
<protein>
    <recommendedName>
        <fullName evidence="4">Integrase catalytic domain-containing protein</fullName>
    </recommendedName>
</protein>
<dbReference type="Gene3D" id="3.30.420.10">
    <property type="entry name" value="Ribonuclease H-like superfamily/Ribonuclease H"/>
    <property type="match status" value="1"/>
</dbReference>
<name>A0ABQ1NX76_9MICC</name>
<comment type="caution">
    <text evidence="5">The sequence shown here is derived from an EMBL/GenBank/DDBJ whole genome shotgun (WGS) entry which is preliminary data.</text>
</comment>
<feature type="compositionally biased region" description="Basic and acidic residues" evidence="3">
    <location>
        <begin position="140"/>
        <end position="153"/>
    </location>
</feature>
<accession>A0ABQ1NX76</accession>
<dbReference type="InterPro" id="IPR053392">
    <property type="entry name" value="Transposase_IS30-like"/>
</dbReference>
<dbReference type="PANTHER" id="PTHR10948">
    <property type="entry name" value="TRANSPOSASE"/>
    <property type="match status" value="1"/>
</dbReference>
<reference evidence="6" key="1">
    <citation type="journal article" date="2019" name="Int. J. Syst. Evol. Microbiol.">
        <title>The Global Catalogue of Microorganisms (GCM) 10K type strain sequencing project: providing services to taxonomists for standard genome sequencing and annotation.</title>
        <authorList>
            <consortium name="The Broad Institute Genomics Platform"/>
            <consortium name="The Broad Institute Genome Sequencing Center for Infectious Disease"/>
            <person name="Wu L."/>
            <person name="Ma J."/>
        </authorList>
    </citation>
    <scope>NUCLEOTIDE SEQUENCE [LARGE SCALE GENOMIC DNA]</scope>
    <source>
        <strain evidence="6">CGMCC 1.15480</strain>
    </source>
</reference>
<dbReference type="Gene3D" id="1.10.10.60">
    <property type="entry name" value="Homeodomain-like"/>
    <property type="match status" value="1"/>
</dbReference>
<keyword evidence="6" id="KW-1185">Reference proteome</keyword>
<proteinExistence type="predicted"/>
<dbReference type="SUPFAM" id="SSF53098">
    <property type="entry name" value="Ribonuclease H-like"/>
    <property type="match status" value="1"/>
</dbReference>
<organism evidence="5 6">
    <name type="scientific">Tersicoccus solisilvae</name>
    <dbReference type="NCBI Taxonomy" id="1882339"/>
    <lineage>
        <taxon>Bacteria</taxon>
        <taxon>Bacillati</taxon>
        <taxon>Actinomycetota</taxon>
        <taxon>Actinomycetes</taxon>
        <taxon>Micrococcales</taxon>
        <taxon>Micrococcaceae</taxon>
        <taxon>Tersicoccus</taxon>
    </lineage>
</organism>
<evidence type="ECO:0000259" key="4">
    <source>
        <dbReference type="PROSITE" id="PS50994"/>
    </source>
</evidence>
<dbReference type="InterPro" id="IPR001584">
    <property type="entry name" value="Integrase_cat-core"/>
</dbReference>
<feature type="domain" description="Integrase catalytic" evidence="4">
    <location>
        <begin position="521"/>
        <end position="691"/>
    </location>
</feature>
<keyword evidence="2" id="KW-0233">DNA recombination</keyword>
<dbReference type="Pfam" id="PF13936">
    <property type="entry name" value="HTH_38"/>
    <property type="match status" value="1"/>
</dbReference>
<evidence type="ECO:0000256" key="2">
    <source>
        <dbReference type="ARBA" id="ARBA00023172"/>
    </source>
</evidence>
<dbReference type="Proteomes" id="UP000597761">
    <property type="component" value="Unassembled WGS sequence"/>
</dbReference>
<dbReference type="InterPro" id="IPR025246">
    <property type="entry name" value="IS30-like_HTH"/>
</dbReference>
<feature type="region of interest" description="Disordered" evidence="3">
    <location>
        <begin position="99"/>
        <end position="206"/>
    </location>
</feature>
<dbReference type="InterPro" id="IPR012337">
    <property type="entry name" value="RNaseH-like_sf"/>
</dbReference>
<dbReference type="PROSITE" id="PS50994">
    <property type="entry name" value="INTEGRASE"/>
    <property type="match status" value="1"/>
</dbReference>
<evidence type="ECO:0000313" key="6">
    <source>
        <dbReference type="Proteomes" id="UP000597761"/>
    </source>
</evidence>
<dbReference type="NCBIfam" id="NF033563">
    <property type="entry name" value="transpos_IS30"/>
    <property type="match status" value="2"/>
</dbReference>
<gene>
    <name evidence="5" type="ORF">GCM10011512_09530</name>
</gene>
<sequence>MLVDDIDQHRDRFGVEPICAVLKDAGVQIAPSTYYAARTRPPSPRAVRDAELVAEIKTAHKANLGVYGARKIHAELNREGVQVARCTVERLMRAEGLRGIARDKTRTTTRGEGAETERPEDKGEAEVRRDRPEPAVGGRSDLRPHARGLDRRGVRPGRLQPDDRGLAGIHLVAHRPGAGRPRHGPVGSPASRPGRHRPDPPLGPGIAGRIQLVVATLRSRRCLAMARSDWGKKASDVPEGARRQWRADRALRPPMRSPGRPEPSRAVQRQFWRLIATGITSAEAALTVGVSVPVGSRWFRHAGGMPPISLTEPSGRYLSFEEREEIALLHAQQVGVREIARRIGRDPGSISRELRRNAATRGGKQEYRPLVAQWKAQQAAKRPKPAKLATNARLREYVQERLAGRVRRPDGAVVVGPEPPAWKGLNKPHRQDRRWAIAWSPEQISHRLKLDFPDDESMRISHEAIYQSLFIQGRGALHRELVTCLRTGRALRQPRARAQNRAQGHVSADVVFSKRPAEAADRAVPGHWEGDLIIGTGRSAIGTIVERKSRSTLLVHLPRLEGWGEIPPVKNGPALGGYGATAMNTALTASMAKLPAQLRKTLTWDRGKELSGHAQFALETGTRVFFADPHSPWQRPTNENTNGLLRQYFPKGTDLSRWSAGDLEAVALALNNRPRKSLGWKTPAEVFEEQLRSLQQPGVATTD</sequence>